<evidence type="ECO:0000313" key="1">
    <source>
        <dbReference type="EMBL" id="NBI07778.1"/>
    </source>
</evidence>
<name>A0A845R2I7_9CLOT</name>
<accession>A0A845R2I7</accession>
<dbReference type="GO" id="GO:0043937">
    <property type="term" value="P:regulation of sporulation"/>
    <property type="evidence" value="ECO:0007669"/>
    <property type="project" value="InterPro"/>
</dbReference>
<proteinExistence type="predicted"/>
<organism evidence="1 2">
    <name type="scientific">Senegalia massiliensis</name>
    <dbReference type="NCBI Taxonomy" id="1720316"/>
    <lineage>
        <taxon>Bacteria</taxon>
        <taxon>Bacillati</taxon>
        <taxon>Bacillota</taxon>
        <taxon>Clostridia</taxon>
        <taxon>Eubacteriales</taxon>
        <taxon>Clostridiaceae</taxon>
        <taxon>Senegalia</taxon>
    </lineage>
</organism>
<evidence type="ECO:0000313" key="2">
    <source>
        <dbReference type="Proteomes" id="UP000467132"/>
    </source>
</evidence>
<sequence length="51" mass="5955">MKTNKLIIGKKILCNAINMNISKEIIIKISQKIDKYILEYHSDNNKKDDGY</sequence>
<gene>
    <name evidence="1" type="ORF">D3Z33_13030</name>
</gene>
<dbReference type="RefSeq" id="WP_160198248.1">
    <property type="nucleotide sequence ID" value="NZ_QXXA01000015.1"/>
</dbReference>
<dbReference type="AlphaFoldDB" id="A0A845R2I7"/>
<comment type="caution">
    <text evidence="1">The sequence shown here is derived from an EMBL/GenBank/DDBJ whole genome shotgun (WGS) entry which is preliminary data.</text>
</comment>
<dbReference type="InterPro" id="IPR018540">
    <property type="entry name" value="Spo0E-like"/>
</dbReference>
<reference evidence="1 2" key="1">
    <citation type="submission" date="2018-08" db="EMBL/GenBank/DDBJ databases">
        <title>Murine metabolic-syndrome-specific gut microbial biobank.</title>
        <authorList>
            <person name="Liu C."/>
        </authorList>
    </citation>
    <scope>NUCLEOTIDE SEQUENCE [LARGE SCALE GENOMIC DNA]</scope>
    <source>
        <strain evidence="1 2">583</strain>
    </source>
</reference>
<dbReference type="Pfam" id="PF09388">
    <property type="entry name" value="SpoOE-like"/>
    <property type="match status" value="1"/>
</dbReference>
<dbReference type="Proteomes" id="UP000467132">
    <property type="component" value="Unassembled WGS sequence"/>
</dbReference>
<keyword evidence="2" id="KW-1185">Reference proteome</keyword>
<dbReference type="EMBL" id="QXXA01000015">
    <property type="protein sequence ID" value="NBI07778.1"/>
    <property type="molecule type" value="Genomic_DNA"/>
</dbReference>
<protein>
    <submittedName>
        <fullName evidence="1">Spo0E family sporulation regulatory protein-aspartic acid phosphatase</fullName>
    </submittedName>
</protein>